<reference evidence="2 3" key="1">
    <citation type="journal article" date="2020" name="Microorganisms">
        <title>Description of Three Novel Members in the Family Geobacteraceae, Oryzomonas japonicum gen. nov., sp. nov., Oryzomonas sagensis sp. nov., and Oryzomonas ruber sp. nov.</title>
        <authorList>
            <person name="Xu Z."/>
            <person name="Masuda Y."/>
            <person name="Hayakawa C."/>
            <person name="Ushijima N."/>
            <person name="Kawano K."/>
            <person name="Shiratori Y."/>
            <person name="Senoo K."/>
            <person name="Itoh H."/>
        </authorList>
    </citation>
    <scope>NUCLEOTIDE SEQUENCE [LARGE SCALE GENOMIC DNA]</scope>
    <source>
        <strain evidence="2 3">Red100</strain>
    </source>
</reference>
<evidence type="ECO:0000313" key="3">
    <source>
        <dbReference type="Proteomes" id="UP000798046"/>
    </source>
</evidence>
<feature type="transmembrane region" description="Helical" evidence="1">
    <location>
        <begin position="58"/>
        <end position="78"/>
    </location>
</feature>
<keyword evidence="1" id="KW-0472">Membrane</keyword>
<protein>
    <submittedName>
        <fullName evidence="2">DUF3147 family protein</fullName>
    </submittedName>
</protein>
<feature type="transmembrane region" description="Helical" evidence="1">
    <location>
        <begin position="30"/>
        <end position="46"/>
    </location>
</feature>
<keyword evidence="1" id="KW-1133">Transmembrane helix</keyword>
<gene>
    <name evidence="2" type="ORF">F6V30_04610</name>
</gene>
<name>A0ABQ6TS51_9BACT</name>
<proteinExistence type="predicted"/>
<keyword evidence="3" id="KW-1185">Reference proteome</keyword>
<dbReference type="EMBL" id="VZRA01000001">
    <property type="protein sequence ID" value="KAB0671868.1"/>
    <property type="molecule type" value="Genomic_DNA"/>
</dbReference>
<accession>A0ABQ6TS51</accession>
<sequence length="109" mass="11509">MFLLKLAAANLLIIACVLLGRRVPSLGGLIAAMPLISLIVLVWLATDRPGDGALIDGYLKGVLWGLLPTCVFFAAAYLCLRKGMGLPAALGMGGVLWLGGALLHQWLLR</sequence>
<organism evidence="2 3">
    <name type="scientific">Oryzomonas sagensis</name>
    <dbReference type="NCBI Taxonomy" id="2603857"/>
    <lineage>
        <taxon>Bacteria</taxon>
        <taxon>Pseudomonadati</taxon>
        <taxon>Thermodesulfobacteriota</taxon>
        <taxon>Desulfuromonadia</taxon>
        <taxon>Geobacterales</taxon>
        <taxon>Geobacteraceae</taxon>
        <taxon>Oryzomonas</taxon>
    </lineage>
</organism>
<evidence type="ECO:0000256" key="1">
    <source>
        <dbReference type="SAM" id="Phobius"/>
    </source>
</evidence>
<keyword evidence="1" id="KW-0812">Transmembrane</keyword>
<evidence type="ECO:0000313" key="2">
    <source>
        <dbReference type="EMBL" id="KAB0671868.1"/>
    </source>
</evidence>
<dbReference type="Proteomes" id="UP000798046">
    <property type="component" value="Unassembled WGS sequence"/>
</dbReference>
<dbReference type="PROSITE" id="PS51257">
    <property type="entry name" value="PROKAR_LIPOPROTEIN"/>
    <property type="match status" value="1"/>
</dbReference>
<dbReference type="RefSeq" id="WP_151155392.1">
    <property type="nucleotide sequence ID" value="NZ_VZRA01000001.1"/>
</dbReference>
<feature type="transmembrane region" description="Helical" evidence="1">
    <location>
        <begin position="84"/>
        <end position="103"/>
    </location>
</feature>
<comment type="caution">
    <text evidence="2">The sequence shown here is derived from an EMBL/GenBank/DDBJ whole genome shotgun (WGS) entry which is preliminary data.</text>
</comment>